<dbReference type="RefSeq" id="XP_001290194.1">
    <property type="nucleotide sequence ID" value="XM_001290193.1"/>
</dbReference>
<dbReference type="VEuPathDB" id="TrichDB:TVAG_055910"/>
<organism evidence="2 3">
    <name type="scientific">Trichomonas vaginalis (strain ATCC PRA-98 / G3)</name>
    <dbReference type="NCBI Taxonomy" id="412133"/>
    <lineage>
        <taxon>Eukaryota</taxon>
        <taxon>Metamonada</taxon>
        <taxon>Parabasalia</taxon>
        <taxon>Trichomonadida</taxon>
        <taxon>Trichomonadidae</taxon>
        <taxon>Trichomonas</taxon>
    </lineage>
</organism>
<evidence type="ECO:0000313" key="2">
    <source>
        <dbReference type="EMBL" id="EAY06597.1"/>
    </source>
</evidence>
<dbReference type="AlphaFoldDB" id="A2EL44"/>
<sequence length="84" mass="9373">MTLTACCKVLQEEKFVEETTISSLSSSISSSPKSTLPTSEKYLDQLLKTKNACNADIDSLYNETFFTYKLTIEINIPGIVISER</sequence>
<name>A2EL44_TRIV3</name>
<proteinExistence type="predicted"/>
<dbReference type="EMBL" id="DS113419">
    <property type="protein sequence ID" value="EAY06597.1"/>
    <property type="molecule type" value="Genomic_DNA"/>
</dbReference>
<reference evidence="2" key="1">
    <citation type="submission" date="2006-10" db="EMBL/GenBank/DDBJ databases">
        <authorList>
            <person name="Amadeo P."/>
            <person name="Zhao Q."/>
            <person name="Wortman J."/>
            <person name="Fraser-Liggett C."/>
            <person name="Carlton J."/>
        </authorList>
    </citation>
    <scope>NUCLEOTIDE SEQUENCE</scope>
    <source>
        <strain evidence="2">G3</strain>
    </source>
</reference>
<evidence type="ECO:0000313" key="3">
    <source>
        <dbReference type="Proteomes" id="UP000001542"/>
    </source>
</evidence>
<keyword evidence="3" id="KW-1185">Reference proteome</keyword>
<dbReference type="VEuPathDB" id="TrichDB:TVAGG3_0217060"/>
<dbReference type="VEuPathDB" id="TrichDB:TVAGG3_0217080"/>
<dbReference type="KEGG" id="tva:4734679"/>
<evidence type="ECO:0000313" key="1">
    <source>
        <dbReference type="EMBL" id="EAX77264.1"/>
    </source>
</evidence>
<accession>A2EL44</accession>
<gene>
    <name evidence="2" type="ORF">TVAG_055910</name>
    <name evidence="1" type="ORF">TVAG_504560</name>
</gene>
<protein>
    <submittedName>
        <fullName evidence="2">Uncharacterized protein</fullName>
    </submittedName>
</protein>
<dbReference type="Proteomes" id="UP000001542">
    <property type="component" value="Unassembled WGS sequence"/>
</dbReference>
<reference evidence="2" key="2">
    <citation type="journal article" date="2007" name="Science">
        <title>Draft genome sequence of the sexually transmitted pathogen Trichomonas vaginalis.</title>
        <authorList>
            <person name="Carlton J.M."/>
            <person name="Hirt R.P."/>
            <person name="Silva J.C."/>
            <person name="Delcher A.L."/>
            <person name="Schatz M."/>
            <person name="Zhao Q."/>
            <person name="Wortman J.R."/>
            <person name="Bidwell S.L."/>
            <person name="Alsmark U.C.M."/>
            <person name="Besteiro S."/>
            <person name="Sicheritz-Ponten T."/>
            <person name="Noel C.J."/>
            <person name="Dacks J.B."/>
            <person name="Foster P.G."/>
            <person name="Simillion C."/>
            <person name="Van de Peer Y."/>
            <person name="Miranda-Saavedra D."/>
            <person name="Barton G.J."/>
            <person name="Westrop G.D."/>
            <person name="Mueller S."/>
            <person name="Dessi D."/>
            <person name="Fiori P.L."/>
            <person name="Ren Q."/>
            <person name="Paulsen I."/>
            <person name="Zhang H."/>
            <person name="Bastida-Corcuera F.D."/>
            <person name="Simoes-Barbosa A."/>
            <person name="Brown M.T."/>
            <person name="Hayes R.D."/>
            <person name="Mukherjee M."/>
            <person name="Okumura C.Y."/>
            <person name="Schneider R."/>
            <person name="Smith A.J."/>
            <person name="Vanacova S."/>
            <person name="Villalvazo M."/>
            <person name="Haas B.J."/>
            <person name="Pertea M."/>
            <person name="Feldblyum T.V."/>
            <person name="Utterback T.R."/>
            <person name="Shu C.L."/>
            <person name="Osoegawa K."/>
            <person name="de Jong P.J."/>
            <person name="Hrdy I."/>
            <person name="Horvathova L."/>
            <person name="Zubacova Z."/>
            <person name="Dolezal P."/>
            <person name="Malik S.B."/>
            <person name="Logsdon J.M. Jr."/>
            <person name="Henze K."/>
            <person name="Gupta A."/>
            <person name="Wang C.C."/>
            <person name="Dunne R.L."/>
            <person name="Upcroft J.A."/>
            <person name="Upcroft P."/>
            <person name="White O."/>
            <person name="Salzberg S.L."/>
            <person name="Tang P."/>
            <person name="Chiu C.-H."/>
            <person name="Lee Y.-S."/>
            <person name="Embley T.M."/>
            <person name="Coombs G.H."/>
            <person name="Mottram J.C."/>
            <person name="Tachezy J."/>
            <person name="Fraser-Liggett C.M."/>
            <person name="Johnson P.J."/>
        </authorList>
    </citation>
    <scope>NUCLEOTIDE SEQUENCE [LARGE SCALE GENOMIC DNA]</scope>
    <source>
        <strain evidence="2">G3</strain>
    </source>
</reference>
<dbReference type="EMBL" id="DS123322">
    <property type="protein sequence ID" value="EAX77264.1"/>
    <property type="molecule type" value="Genomic_DNA"/>
</dbReference>